<evidence type="ECO:0000256" key="10">
    <source>
        <dbReference type="ARBA" id="ARBA00080698"/>
    </source>
</evidence>
<keyword evidence="7 12" id="KW-0411">Iron-sulfur</keyword>
<dbReference type="HAMAP" id="MF_01864">
    <property type="entry name" value="tRNA_metthiotr_MiaB"/>
    <property type="match status" value="1"/>
</dbReference>
<dbReference type="GO" id="GO:0035597">
    <property type="term" value="F:tRNA-2-methylthio-N(6)-dimethylallyladenosine(37) synthase activity"/>
    <property type="evidence" value="ECO:0007669"/>
    <property type="project" value="UniProtKB-EC"/>
</dbReference>
<feature type="binding site" evidence="12">
    <location>
        <position position="46"/>
    </location>
    <ligand>
        <name>[4Fe-4S] cluster</name>
        <dbReference type="ChEBI" id="CHEBI:49883"/>
        <label>1</label>
    </ligand>
</feature>
<keyword evidence="2 12" id="KW-0004">4Fe-4S</keyword>
<feature type="domain" description="MTTase N-terminal" evidence="14">
    <location>
        <begin position="1"/>
        <end position="117"/>
    </location>
</feature>
<evidence type="ECO:0000256" key="9">
    <source>
        <dbReference type="ARBA" id="ARBA00068570"/>
    </source>
</evidence>
<dbReference type="SFLD" id="SFLDG01082">
    <property type="entry name" value="B12-binding_domain_containing"/>
    <property type="match status" value="1"/>
</dbReference>
<keyword evidence="12" id="KW-0819">tRNA processing</keyword>
<comment type="subunit">
    <text evidence="12">Monomer.</text>
</comment>
<dbReference type="GO" id="GO:0005829">
    <property type="term" value="C:cytosol"/>
    <property type="evidence" value="ECO:0007669"/>
    <property type="project" value="TreeGrafter"/>
</dbReference>
<dbReference type="EMBL" id="PGXC01000003">
    <property type="protein sequence ID" value="PKK91262.1"/>
    <property type="molecule type" value="Genomic_DNA"/>
</dbReference>
<proteinExistence type="inferred from homology"/>
<dbReference type="PANTHER" id="PTHR43020">
    <property type="entry name" value="CDK5 REGULATORY SUBUNIT-ASSOCIATED PROTEIN 1"/>
    <property type="match status" value="1"/>
</dbReference>
<dbReference type="InterPro" id="IPR006463">
    <property type="entry name" value="MiaB_methiolase"/>
</dbReference>
<dbReference type="InterPro" id="IPR058240">
    <property type="entry name" value="rSAM_sf"/>
</dbReference>
<dbReference type="FunFam" id="3.80.30.20:FF:000001">
    <property type="entry name" value="tRNA-2-methylthio-N(6)-dimethylallyladenosine synthase 2"/>
    <property type="match status" value="1"/>
</dbReference>
<protein>
    <recommendedName>
        <fullName evidence="9 12">tRNA-2-methylthio-N(6)-dimethylallyladenosine synthase</fullName>
        <ecNumber evidence="8 12">2.8.4.3</ecNumber>
    </recommendedName>
    <alternativeName>
        <fullName evidence="11 12">(Dimethylallyl)adenosine tRNA methylthiotransferase MiaB</fullName>
    </alternativeName>
    <alternativeName>
        <fullName evidence="10 12">tRNA-i(6)A37 methylthiotransferase</fullName>
    </alternativeName>
</protein>
<keyword evidence="4 12" id="KW-0949">S-adenosyl-L-methionine</keyword>
<dbReference type="PANTHER" id="PTHR43020:SF2">
    <property type="entry name" value="MITOCHONDRIAL TRNA METHYLTHIOTRANSFERASE CDK5RAP1"/>
    <property type="match status" value="1"/>
</dbReference>
<dbReference type="Gene3D" id="3.40.50.12160">
    <property type="entry name" value="Methylthiotransferase, N-terminal domain"/>
    <property type="match status" value="1"/>
</dbReference>
<feature type="binding site" evidence="12">
    <location>
        <position position="173"/>
    </location>
    <ligand>
        <name>[4Fe-4S] cluster</name>
        <dbReference type="ChEBI" id="CHEBI:49883"/>
        <label>2</label>
        <note>4Fe-4S-S-AdoMet</note>
    </ligand>
</feature>
<evidence type="ECO:0000256" key="7">
    <source>
        <dbReference type="ARBA" id="ARBA00023014"/>
    </source>
</evidence>
<comment type="catalytic activity">
    <reaction evidence="12">
        <text>N(6)-dimethylallyladenosine(37) in tRNA + (sulfur carrier)-SH + AH2 + 2 S-adenosyl-L-methionine = 2-methylsulfanyl-N(6)-dimethylallyladenosine(37) in tRNA + (sulfur carrier)-H + 5'-deoxyadenosine + L-methionine + A + S-adenosyl-L-homocysteine + 2 H(+)</text>
        <dbReference type="Rhea" id="RHEA:37067"/>
        <dbReference type="Rhea" id="RHEA-COMP:10375"/>
        <dbReference type="Rhea" id="RHEA-COMP:10376"/>
        <dbReference type="Rhea" id="RHEA-COMP:14737"/>
        <dbReference type="Rhea" id="RHEA-COMP:14739"/>
        <dbReference type="ChEBI" id="CHEBI:13193"/>
        <dbReference type="ChEBI" id="CHEBI:15378"/>
        <dbReference type="ChEBI" id="CHEBI:17319"/>
        <dbReference type="ChEBI" id="CHEBI:17499"/>
        <dbReference type="ChEBI" id="CHEBI:29917"/>
        <dbReference type="ChEBI" id="CHEBI:57844"/>
        <dbReference type="ChEBI" id="CHEBI:57856"/>
        <dbReference type="ChEBI" id="CHEBI:59789"/>
        <dbReference type="ChEBI" id="CHEBI:64428"/>
        <dbReference type="ChEBI" id="CHEBI:74415"/>
        <dbReference type="ChEBI" id="CHEBI:74417"/>
        <dbReference type="EC" id="2.8.4.3"/>
    </reaction>
</comment>
<feature type="binding site" evidence="12">
    <location>
        <position position="10"/>
    </location>
    <ligand>
        <name>[4Fe-4S] cluster</name>
        <dbReference type="ChEBI" id="CHEBI:49883"/>
        <label>1</label>
    </ligand>
</feature>
<evidence type="ECO:0000256" key="2">
    <source>
        <dbReference type="ARBA" id="ARBA00022485"/>
    </source>
</evidence>
<dbReference type="Gene3D" id="3.80.30.20">
    <property type="entry name" value="tm_1862 like domain"/>
    <property type="match status" value="1"/>
</dbReference>
<evidence type="ECO:0000313" key="17">
    <source>
        <dbReference type="Proteomes" id="UP000233256"/>
    </source>
</evidence>
<feature type="binding site" evidence="12">
    <location>
        <position position="170"/>
    </location>
    <ligand>
        <name>[4Fe-4S] cluster</name>
        <dbReference type="ChEBI" id="CHEBI:49883"/>
        <label>2</label>
        <note>4Fe-4S-S-AdoMet</note>
    </ligand>
</feature>
<dbReference type="Pfam" id="PF00919">
    <property type="entry name" value="UPF0004"/>
    <property type="match status" value="1"/>
</dbReference>
<dbReference type="SMART" id="SM00729">
    <property type="entry name" value="Elp3"/>
    <property type="match status" value="1"/>
</dbReference>
<name>A0A2N1PSL2_9BACT</name>
<dbReference type="Proteomes" id="UP000233256">
    <property type="component" value="Unassembled WGS sequence"/>
</dbReference>
<comment type="caution">
    <text evidence="16">The sequence shown here is derived from an EMBL/GenBank/DDBJ whole genome shotgun (WGS) entry which is preliminary data.</text>
</comment>
<evidence type="ECO:0000256" key="5">
    <source>
        <dbReference type="ARBA" id="ARBA00022723"/>
    </source>
</evidence>
<evidence type="ECO:0000256" key="12">
    <source>
        <dbReference type="HAMAP-Rule" id="MF_01864"/>
    </source>
</evidence>
<sequence length="460" mass="52148">MKAYIRTFGCQMNKHDSEVLQGLLMEMGYSMTEDPAGADLIFLNTCSIRARAEEKVYGTLGSYRRLRDANPSLIIGVMGCMAQKEQLQLFKRVRHLDLVVSPQAVSRIPSMVEEARLRLSSKKKIEPGRRGLGMSSSFDDMGYVPDGRIIAREGGLSAWVSIMKGCNNFCTYCIVPYVRGREKSRMIPDIVSEVISLVEQGFREVTLLGQNVLAFGNDSSEGFDFADLLEGLQQIDGLWRIRYQTGHPRDYSERTLETIRKCDKVCEHFHLPLQAGSNSVLKAMNRGHEVDFFENTVKRIRELFPSYSLTTDIIVGFPGETEEDFEQTCDLVRRVRFDGAHTFYFSPREGTRAAEMDGQLPVDVRKNRLSRLNEIQDPICREQNLVLEGTDQEILVEGIEKLHGKFLTGRTRTNKITLFPEPLDQGELIGKLVMVRITEGHPWSLKGEFMHICGDKSDAK</sequence>
<dbReference type="Pfam" id="PF01938">
    <property type="entry name" value="TRAM"/>
    <property type="match status" value="1"/>
</dbReference>
<keyword evidence="12" id="KW-0963">Cytoplasm</keyword>
<dbReference type="InterPro" id="IPR023404">
    <property type="entry name" value="rSAM_horseshoe"/>
</dbReference>
<dbReference type="Pfam" id="PF04055">
    <property type="entry name" value="Radical_SAM"/>
    <property type="match status" value="1"/>
</dbReference>
<dbReference type="InterPro" id="IPR013848">
    <property type="entry name" value="Methylthiotransferase_N"/>
</dbReference>
<dbReference type="SUPFAM" id="SSF102114">
    <property type="entry name" value="Radical SAM enzymes"/>
    <property type="match status" value="1"/>
</dbReference>
<reference evidence="16 17" key="1">
    <citation type="journal article" date="2017" name="ISME J.">
        <title>Potential for microbial H2 and metal transformations associated with novel bacteria and archaea in deep terrestrial subsurface sediments.</title>
        <authorList>
            <person name="Hernsdorf A.W."/>
            <person name="Amano Y."/>
            <person name="Miyakawa K."/>
            <person name="Ise K."/>
            <person name="Suzuki Y."/>
            <person name="Anantharaman K."/>
            <person name="Probst A."/>
            <person name="Burstein D."/>
            <person name="Thomas B.C."/>
            <person name="Banfield J.F."/>
        </authorList>
    </citation>
    <scope>NUCLEOTIDE SEQUENCE [LARGE SCALE GENOMIC DNA]</scope>
    <source>
        <strain evidence="16">HGW-Wallbacteria-1</strain>
    </source>
</reference>
<dbReference type="InterPro" id="IPR002792">
    <property type="entry name" value="TRAM_dom"/>
</dbReference>
<dbReference type="FunFam" id="3.40.50.12160:FF:000003">
    <property type="entry name" value="CDK5 regulatory subunit-associated protein 1"/>
    <property type="match status" value="1"/>
</dbReference>
<gene>
    <name evidence="12" type="primary">miaB</name>
    <name evidence="16" type="ORF">CVV64_05690</name>
</gene>
<evidence type="ECO:0000259" key="15">
    <source>
        <dbReference type="PROSITE" id="PS51918"/>
    </source>
</evidence>
<comment type="function">
    <text evidence="1 12">Catalyzes the methylthiolation of N6-(dimethylallyl)adenosine (i(6)A), leading to the formation of 2-methylthio-N6-(dimethylallyl)adenosine (ms(2)i(6)A) at position 37 in tRNAs that read codons beginning with uridine.</text>
</comment>
<dbReference type="NCBIfam" id="TIGR00089">
    <property type="entry name" value="MiaB/RimO family radical SAM methylthiotransferase"/>
    <property type="match status" value="1"/>
</dbReference>
<dbReference type="PROSITE" id="PS51449">
    <property type="entry name" value="MTTASE_N"/>
    <property type="match status" value="1"/>
</dbReference>
<evidence type="ECO:0000313" key="16">
    <source>
        <dbReference type="EMBL" id="PKK91262.1"/>
    </source>
</evidence>
<dbReference type="SFLD" id="SFLDS00029">
    <property type="entry name" value="Radical_SAM"/>
    <property type="match status" value="1"/>
</dbReference>
<dbReference type="SFLD" id="SFLDG01061">
    <property type="entry name" value="methylthiotransferase"/>
    <property type="match status" value="1"/>
</dbReference>
<keyword evidence="3 12" id="KW-0808">Transferase</keyword>
<dbReference type="InterPro" id="IPR006638">
    <property type="entry name" value="Elp3/MiaA/NifB-like_rSAM"/>
</dbReference>
<evidence type="ECO:0000256" key="1">
    <source>
        <dbReference type="ARBA" id="ARBA00003234"/>
    </source>
</evidence>
<feature type="domain" description="Radical SAM core" evidence="15">
    <location>
        <begin position="152"/>
        <end position="382"/>
    </location>
</feature>
<dbReference type="InterPro" id="IPR038135">
    <property type="entry name" value="Methylthiotransferase_N_sf"/>
</dbReference>
<accession>A0A2N1PSL2</accession>
<dbReference type="InterPro" id="IPR005839">
    <property type="entry name" value="Methylthiotransferase"/>
</dbReference>
<evidence type="ECO:0000256" key="6">
    <source>
        <dbReference type="ARBA" id="ARBA00023004"/>
    </source>
</evidence>
<dbReference type="SFLD" id="SFLDF00273">
    <property type="entry name" value="(dimethylallyl)adenosine_tRNA"/>
    <property type="match status" value="1"/>
</dbReference>
<evidence type="ECO:0000259" key="13">
    <source>
        <dbReference type="PROSITE" id="PS50926"/>
    </source>
</evidence>
<feature type="binding site" evidence="12">
    <location>
        <position position="166"/>
    </location>
    <ligand>
        <name>[4Fe-4S] cluster</name>
        <dbReference type="ChEBI" id="CHEBI:49883"/>
        <label>2</label>
        <note>4Fe-4S-S-AdoMet</note>
    </ligand>
</feature>
<dbReference type="AlphaFoldDB" id="A0A2N1PSL2"/>
<evidence type="ECO:0000256" key="3">
    <source>
        <dbReference type="ARBA" id="ARBA00022679"/>
    </source>
</evidence>
<evidence type="ECO:0000256" key="4">
    <source>
        <dbReference type="ARBA" id="ARBA00022691"/>
    </source>
</evidence>
<dbReference type="PROSITE" id="PS51918">
    <property type="entry name" value="RADICAL_SAM"/>
    <property type="match status" value="1"/>
</dbReference>
<dbReference type="InterPro" id="IPR020612">
    <property type="entry name" value="Methylthiotransferase_CS"/>
</dbReference>
<organism evidence="16 17">
    <name type="scientific">Candidatus Wallbacteria bacterium HGW-Wallbacteria-1</name>
    <dbReference type="NCBI Taxonomy" id="2013854"/>
    <lineage>
        <taxon>Bacteria</taxon>
        <taxon>Candidatus Walliibacteriota</taxon>
    </lineage>
</organism>
<dbReference type="EC" id="2.8.4.3" evidence="8 12"/>
<evidence type="ECO:0000259" key="14">
    <source>
        <dbReference type="PROSITE" id="PS51449"/>
    </source>
</evidence>
<dbReference type="CDD" id="cd01335">
    <property type="entry name" value="Radical_SAM"/>
    <property type="match status" value="1"/>
</dbReference>
<keyword evidence="6 12" id="KW-0408">Iron</keyword>
<dbReference type="InterPro" id="IPR007197">
    <property type="entry name" value="rSAM"/>
</dbReference>
<feature type="binding site" evidence="12">
    <location>
        <position position="80"/>
    </location>
    <ligand>
        <name>[4Fe-4S] cluster</name>
        <dbReference type="ChEBI" id="CHEBI:49883"/>
        <label>1</label>
    </ligand>
</feature>
<comment type="subcellular location">
    <subcellularLocation>
        <location evidence="12">Cytoplasm</location>
    </subcellularLocation>
</comment>
<dbReference type="PROSITE" id="PS01278">
    <property type="entry name" value="MTTASE_RADICAL"/>
    <property type="match status" value="1"/>
</dbReference>
<dbReference type="GO" id="GO:0046872">
    <property type="term" value="F:metal ion binding"/>
    <property type="evidence" value="ECO:0007669"/>
    <property type="project" value="UniProtKB-KW"/>
</dbReference>
<feature type="domain" description="TRAM" evidence="13">
    <location>
        <begin position="385"/>
        <end position="451"/>
    </location>
</feature>
<keyword evidence="5 12" id="KW-0479">Metal-binding</keyword>
<evidence type="ECO:0000256" key="8">
    <source>
        <dbReference type="ARBA" id="ARBA00033765"/>
    </source>
</evidence>
<comment type="cofactor">
    <cofactor evidence="12">
        <name>[4Fe-4S] cluster</name>
        <dbReference type="ChEBI" id="CHEBI:49883"/>
    </cofactor>
    <text evidence="12">Binds 2 [4Fe-4S] clusters. One cluster is coordinated with 3 cysteines and an exchangeable S-adenosyl-L-methionine.</text>
</comment>
<dbReference type="NCBIfam" id="TIGR01574">
    <property type="entry name" value="miaB-methiolase"/>
    <property type="match status" value="1"/>
</dbReference>
<evidence type="ECO:0000256" key="11">
    <source>
        <dbReference type="ARBA" id="ARBA00081141"/>
    </source>
</evidence>
<dbReference type="PROSITE" id="PS50926">
    <property type="entry name" value="TRAM"/>
    <property type="match status" value="1"/>
</dbReference>
<dbReference type="GO" id="GO:0051539">
    <property type="term" value="F:4 iron, 4 sulfur cluster binding"/>
    <property type="evidence" value="ECO:0007669"/>
    <property type="project" value="UniProtKB-UniRule"/>
</dbReference>
<comment type="similarity">
    <text evidence="12">Belongs to the methylthiotransferase family. MiaB subfamily.</text>
</comment>